<evidence type="ECO:0000259" key="1">
    <source>
        <dbReference type="Pfam" id="PF16363"/>
    </source>
</evidence>
<dbReference type="OrthoDB" id="9801785at2"/>
<dbReference type="Gene3D" id="3.90.25.10">
    <property type="entry name" value="UDP-galactose 4-epimerase, domain 1"/>
    <property type="match status" value="1"/>
</dbReference>
<feature type="domain" description="NAD(P)-binding" evidence="1">
    <location>
        <begin position="6"/>
        <end position="305"/>
    </location>
</feature>
<dbReference type="SUPFAM" id="SSF51735">
    <property type="entry name" value="NAD(P)-binding Rossmann-fold domains"/>
    <property type="match status" value="1"/>
</dbReference>
<proteinExistence type="predicted"/>
<organism evidence="2 3">
    <name type="scientific">Williamsia marianensis</name>
    <dbReference type="NCBI Taxonomy" id="85044"/>
    <lineage>
        <taxon>Bacteria</taxon>
        <taxon>Bacillati</taxon>
        <taxon>Actinomycetota</taxon>
        <taxon>Actinomycetes</taxon>
        <taxon>Mycobacteriales</taxon>
        <taxon>Nocardiaceae</taxon>
        <taxon>Williamsia</taxon>
    </lineage>
</organism>
<name>A0A495K135_WILMA</name>
<dbReference type="Proteomes" id="UP000274762">
    <property type="component" value="Unassembled WGS sequence"/>
</dbReference>
<dbReference type="InterPro" id="IPR036291">
    <property type="entry name" value="NAD(P)-bd_dom_sf"/>
</dbReference>
<dbReference type="Gene3D" id="3.40.50.720">
    <property type="entry name" value="NAD(P)-binding Rossmann-like Domain"/>
    <property type="match status" value="1"/>
</dbReference>
<evidence type="ECO:0000313" key="2">
    <source>
        <dbReference type="EMBL" id="RKR94202.1"/>
    </source>
</evidence>
<evidence type="ECO:0000313" key="3">
    <source>
        <dbReference type="Proteomes" id="UP000274762"/>
    </source>
</evidence>
<reference evidence="2 3" key="1">
    <citation type="submission" date="2018-10" db="EMBL/GenBank/DDBJ databases">
        <title>Sequencing the genomes of 1000 actinobacteria strains.</title>
        <authorList>
            <person name="Klenk H.-P."/>
        </authorList>
    </citation>
    <scope>NUCLEOTIDE SEQUENCE [LARGE SCALE GENOMIC DNA]</scope>
    <source>
        <strain evidence="2 3">DSM 44343</strain>
    </source>
</reference>
<dbReference type="InterPro" id="IPR016040">
    <property type="entry name" value="NAD(P)-bd_dom"/>
</dbReference>
<dbReference type="EMBL" id="RBKV01000001">
    <property type="protein sequence ID" value="RKR94202.1"/>
    <property type="molecule type" value="Genomic_DNA"/>
</dbReference>
<dbReference type="PANTHER" id="PTHR43000">
    <property type="entry name" value="DTDP-D-GLUCOSE 4,6-DEHYDRATASE-RELATED"/>
    <property type="match status" value="1"/>
</dbReference>
<gene>
    <name evidence="2" type="ORF">DFJ75_0993</name>
</gene>
<dbReference type="RefSeq" id="WP_062799136.1">
    <property type="nucleotide sequence ID" value="NZ_CBCRXS010000006.1"/>
</dbReference>
<dbReference type="Pfam" id="PF16363">
    <property type="entry name" value="GDP_Man_Dehyd"/>
    <property type="match status" value="1"/>
</dbReference>
<sequence length="319" mass="34957">MSSKVVTGSAGFIGSTLAQRLLDDGCDVVGIDCITDYYDPERKRQNLKLLRNYDNFTFVEADLRTDVSLVDAVVAECDVIYHQAGQPGVRSSWSDGFAEYVDRNVLATQRLLESVRGRTDLTFVYASSSSVYGNAASWPCTEQSVPRPFSPYGVTKLSAEHLVSLYAENFGLHSTSLRYFTVYGPRQRPDMAFTKFIESAQSGEELTLYGDGTQVRDFTYVDDIVEANILAATSRPSGQVYNLSGATHATVNDVIRVLGDIHGAPIGVNRIGSQAGDVRRTDGDSAKIKAELGWKPTVGLEEGLARQYDWCLSRSENSA</sequence>
<protein>
    <submittedName>
        <fullName evidence="2">Nucleoside-diphosphate-sugar epimerase</fullName>
    </submittedName>
</protein>
<comment type="caution">
    <text evidence="2">The sequence shown here is derived from an EMBL/GenBank/DDBJ whole genome shotgun (WGS) entry which is preliminary data.</text>
</comment>
<accession>A0A495K135</accession>
<dbReference type="AlphaFoldDB" id="A0A495K135"/>
<dbReference type="PRINTS" id="PR01713">
    <property type="entry name" value="NUCEPIMERASE"/>
</dbReference>